<proteinExistence type="predicted"/>
<organism evidence="2 3">
    <name type="scientific">Cirrhinus mrigala</name>
    <name type="common">Mrigala</name>
    <dbReference type="NCBI Taxonomy" id="683832"/>
    <lineage>
        <taxon>Eukaryota</taxon>
        <taxon>Metazoa</taxon>
        <taxon>Chordata</taxon>
        <taxon>Craniata</taxon>
        <taxon>Vertebrata</taxon>
        <taxon>Euteleostomi</taxon>
        <taxon>Actinopterygii</taxon>
        <taxon>Neopterygii</taxon>
        <taxon>Teleostei</taxon>
        <taxon>Ostariophysi</taxon>
        <taxon>Cypriniformes</taxon>
        <taxon>Cyprinidae</taxon>
        <taxon>Labeoninae</taxon>
        <taxon>Labeonini</taxon>
        <taxon>Cirrhinus</taxon>
    </lineage>
</organism>
<evidence type="ECO:0000313" key="3">
    <source>
        <dbReference type="Proteomes" id="UP001529510"/>
    </source>
</evidence>
<dbReference type="EMBL" id="JAMKFB020000008">
    <property type="protein sequence ID" value="KAL0185887.1"/>
    <property type="molecule type" value="Genomic_DNA"/>
</dbReference>
<dbReference type="AlphaFoldDB" id="A0ABD0QI22"/>
<protein>
    <submittedName>
        <fullName evidence="2">Uncharacterized protein</fullName>
    </submittedName>
</protein>
<accession>A0ABD0QI22</accession>
<sequence>MSVDMSSQASDSNEEFEDDEDVVEGDIPDYYDGLDDDVAVEEPFDPEEYQFNCLTYRESQKVLTEEVNNVASALK</sequence>
<evidence type="ECO:0000313" key="2">
    <source>
        <dbReference type="EMBL" id="KAL0185887.1"/>
    </source>
</evidence>
<reference evidence="2 3" key="1">
    <citation type="submission" date="2024-05" db="EMBL/GenBank/DDBJ databases">
        <title>Genome sequencing and assembly of Indian major carp, Cirrhinus mrigala (Hamilton, 1822).</title>
        <authorList>
            <person name="Mohindra V."/>
            <person name="Chowdhury L.M."/>
            <person name="Lal K."/>
            <person name="Jena J.K."/>
        </authorList>
    </citation>
    <scope>NUCLEOTIDE SEQUENCE [LARGE SCALE GENOMIC DNA]</scope>
    <source>
        <strain evidence="2">CM1030</strain>
        <tissue evidence="2">Blood</tissue>
    </source>
</reference>
<evidence type="ECO:0000256" key="1">
    <source>
        <dbReference type="SAM" id="MobiDB-lite"/>
    </source>
</evidence>
<feature type="non-terminal residue" evidence="2">
    <location>
        <position position="75"/>
    </location>
</feature>
<feature type="compositionally biased region" description="Acidic residues" evidence="1">
    <location>
        <begin position="12"/>
        <end position="29"/>
    </location>
</feature>
<gene>
    <name evidence="2" type="ORF">M9458_017557</name>
</gene>
<feature type="region of interest" description="Disordered" evidence="1">
    <location>
        <begin position="1"/>
        <end position="29"/>
    </location>
</feature>
<keyword evidence="3" id="KW-1185">Reference proteome</keyword>
<name>A0ABD0QI22_CIRMR</name>
<dbReference type="Proteomes" id="UP001529510">
    <property type="component" value="Unassembled WGS sequence"/>
</dbReference>
<comment type="caution">
    <text evidence="2">The sequence shown here is derived from an EMBL/GenBank/DDBJ whole genome shotgun (WGS) entry which is preliminary data.</text>
</comment>